<gene>
    <name evidence="2" type="ORF">Q4F19_07215</name>
</gene>
<evidence type="ECO:0000313" key="3">
    <source>
        <dbReference type="Proteomes" id="UP001169764"/>
    </source>
</evidence>
<dbReference type="EMBL" id="JAUOTP010000003">
    <property type="protein sequence ID" value="MDO6414166.1"/>
    <property type="molecule type" value="Genomic_DNA"/>
</dbReference>
<protein>
    <recommendedName>
        <fullName evidence="1">DUF6894 domain-containing protein</fullName>
    </recommendedName>
</protein>
<dbReference type="Pfam" id="PF21834">
    <property type="entry name" value="DUF6894"/>
    <property type="match status" value="1"/>
</dbReference>
<evidence type="ECO:0000313" key="2">
    <source>
        <dbReference type="EMBL" id="MDO6414166.1"/>
    </source>
</evidence>
<dbReference type="InterPro" id="IPR054189">
    <property type="entry name" value="DUF6894"/>
</dbReference>
<dbReference type="RefSeq" id="WP_303541165.1">
    <property type="nucleotide sequence ID" value="NZ_JAUOTP010000003.1"/>
</dbReference>
<accession>A0ABT8Y764</accession>
<evidence type="ECO:0000259" key="1">
    <source>
        <dbReference type="Pfam" id="PF21834"/>
    </source>
</evidence>
<dbReference type="Proteomes" id="UP001169764">
    <property type="component" value="Unassembled WGS sequence"/>
</dbReference>
<organism evidence="2 3">
    <name type="scientific">Sphingomonas natans</name>
    <dbReference type="NCBI Taxonomy" id="3063330"/>
    <lineage>
        <taxon>Bacteria</taxon>
        <taxon>Pseudomonadati</taxon>
        <taxon>Pseudomonadota</taxon>
        <taxon>Alphaproteobacteria</taxon>
        <taxon>Sphingomonadales</taxon>
        <taxon>Sphingomonadaceae</taxon>
        <taxon>Sphingomonas</taxon>
    </lineage>
</organism>
<keyword evidence="3" id="KW-1185">Reference proteome</keyword>
<sequence length="81" mass="8953">MRYYLTIYNGIGMVEDEEGRDFASLAEAKAAAIDGIRSLISEEARQGTVDLTGRIEVLDSLGKLLCLVRYEEAIDLRLSKG</sequence>
<name>A0ABT8Y764_9SPHN</name>
<comment type="caution">
    <text evidence="2">The sequence shown here is derived from an EMBL/GenBank/DDBJ whole genome shotgun (WGS) entry which is preliminary data.</text>
</comment>
<feature type="domain" description="DUF6894" evidence="1">
    <location>
        <begin position="2"/>
        <end position="69"/>
    </location>
</feature>
<reference evidence="2" key="1">
    <citation type="submission" date="2023-07" db="EMBL/GenBank/DDBJ databases">
        <authorList>
            <person name="Kim M."/>
        </authorList>
    </citation>
    <scope>NUCLEOTIDE SEQUENCE</scope>
    <source>
        <strain evidence="2">BIUV-7</strain>
    </source>
</reference>
<proteinExistence type="predicted"/>